<evidence type="ECO:0000313" key="2">
    <source>
        <dbReference type="EMBL" id="MQM07221.1"/>
    </source>
</evidence>
<accession>A0A843WP41</accession>
<evidence type="ECO:0000256" key="1">
    <source>
        <dbReference type="SAM" id="MobiDB-lite"/>
    </source>
</evidence>
<protein>
    <submittedName>
        <fullName evidence="2">Uncharacterized protein</fullName>
    </submittedName>
</protein>
<comment type="caution">
    <text evidence="2">The sequence shown here is derived from an EMBL/GenBank/DDBJ whole genome shotgun (WGS) entry which is preliminary data.</text>
</comment>
<dbReference type="EMBL" id="NMUH01003825">
    <property type="protein sequence ID" value="MQM07221.1"/>
    <property type="molecule type" value="Genomic_DNA"/>
</dbReference>
<feature type="region of interest" description="Disordered" evidence="1">
    <location>
        <begin position="41"/>
        <end position="62"/>
    </location>
</feature>
<feature type="region of interest" description="Disordered" evidence="1">
    <location>
        <begin position="221"/>
        <end position="254"/>
    </location>
</feature>
<proteinExistence type="predicted"/>
<dbReference type="Proteomes" id="UP000652761">
    <property type="component" value="Unassembled WGS sequence"/>
</dbReference>
<sequence length="277" mass="31745">MEQTSSPKPEVLRVLFQDEFPPYVGVDERCFEDIHESNSSNVQATSISKARKTRGPTQKTAFQPPQGMKWTCMFIRGQPVGEPSSKLAGTLGLYARNEAYFCPYKKWKQQSMQSFNDVMKEIMVHFDFVNQEGMPANMEDEKVIEACQEKDLMSSSEPTILSPILDAVCNGHHGGFERGCGLGWSRMSRWGDSGNQASNYNIKQLTVELQNAKAEIEAMHARDKEREEAMKAREKEREEAMKAREAEREEAMQAREREMQARMERMEAMLTMRFSES</sequence>
<name>A0A843WP41_COLES</name>
<gene>
    <name evidence="2" type="ORF">Taro_040058</name>
</gene>
<organism evidence="2 3">
    <name type="scientific">Colocasia esculenta</name>
    <name type="common">Wild taro</name>
    <name type="synonym">Arum esculentum</name>
    <dbReference type="NCBI Taxonomy" id="4460"/>
    <lineage>
        <taxon>Eukaryota</taxon>
        <taxon>Viridiplantae</taxon>
        <taxon>Streptophyta</taxon>
        <taxon>Embryophyta</taxon>
        <taxon>Tracheophyta</taxon>
        <taxon>Spermatophyta</taxon>
        <taxon>Magnoliopsida</taxon>
        <taxon>Liliopsida</taxon>
        <taxon>Araceae</taxon>
        <taxon>Aroideae</taxon>
        <taxon>Colocasieae</taxon>
        <taxon>Colocasia</taxon>
    </lineage>
</organism>
<dbReference type="AlphaFoldDB" id="A0A843WP41"/>
<keyword evidence="3" id="KW-1185">Reference proteome</keyword>
<evidence type="ECO:0000313" key="3">
    <source>
        <dbReference type="Proteomes" id="UP000652761"/>
    </source>
</evidence>
<reference evidence="2" key="1">
    <citation type="submission" date="2017-07" db="EMBL/GenBank/DDBJ databases">
        <title>Taro Niue Genome Assembly and Annotation.</title>
        <authorList>
            <person name="Atibalentja N."/>
            <person name="Keating K."/>
            <person name="Fields C.J."/>
        </authorList>
    </citation>
    <scope>NUCLEOTIDE SEQUENCE</scope>
    <source>
        <strain evidence="2">Niue_2</strain>
        <tissue evidence="2">Leaf</tissue>
    </source>
</reference>